<name>A0A815QDB6_9BILA</name>
<proteinExistence type="predicted"/>
<evidence type="ECO:0000313" key="2">
    <source>
        <dbReference type="EMBL" id="CAF4331241.1"/>
    </source>
</evidence>
<dbReference type="AlphaFoldDB" id="A0A815QDB6"/>
<accession>A0A815QDB6</accession>
<sequence>MGCGSSIHLSAKQKLLTSSLPKPTTNGTVTKLGRLPPITNESSTLRSTVITKNKLTKNAPYDCSQNLESFSVVWLDRSIKKFNDLDDIQKELRAIIHYIRLFDLPEECEDYVKKLKEDNIYFIVTSECSPNIISHIHDLQQIQAIYIFVKQKRNDKEQRTKHYSK</sequence>
<evidence type="ECO:0000313" key="1">
    <source>
        <dbReference type="EMBL" id="CAF1460896.1"/>
    </source>
</evidence>
<evidence type="ECO:0000313" key="3">
    <source>
        <dbReference type="Proteomes" id="UP000663829"/>
    </source>
</evidence>
<gene>
    <name evidence="1" type="ORF">GPM918_LOCUS35078</name>
    <name evidence="2" type="ORF">SRO942_LOCUS35792</name>
</gene>
<organism evidence="1 3">
    <name type="scientific">Didymodactylos carnosus</name>
    <dbReference type="NCBI Taxonomy" id="1234261"/>
    <lineage>
        <taxon>Eukaryota</taxon>
        <taxon>Metazoa</taxon>
        <taxon>Spiralia</taxon>
        <taxon>Gnathifera</taxon>
        <taxon>Rotifera</taxon>
        <taxon>Eurotatoria</taxon>
        <taxon>Bdelloidea</taxon>
        <taxon>Philodinida</taxon>
        <taxon>Philodinidae</taxon>
        <taxon>Didymodactylos</taxon>
    </lineage>
</organism>
<protein>
    <submittedName>
        <fullName evidence="1">Uncharacterized protein</fullName>
    </submittedName>
</protein>
<dbReference type="Proteomes" id="UP000681722">
    <property type="component" value="Unassembled WGS sequence"/>
</dbReference>
<dbReference type="Proteomes" id="UP000663829">
    <property type="component" value="Unassembled WGS sequence"/>
</dbReference>
<comment type="caution">
    <text evidence="1">The sequence shown here is derived from an EMBL/GenBank/DDBJ whole genome shotgun (WGS) entry which is preliminary data.</text>
</comment>
<dbReference type="EMBL" id="CAJNOQ010019992">
    <property type="protein sequence ID" value="CAF1460896.1"/>
    <property type="molecule type" value="Genomic_DNA"/>
</dbReference>
<reference evidence="1" key="1">
    <citation type="submission" date="2021-02" db="EMBL/GenBank/DDBJ databases">
        <authorList>
            <person name="Nowell W R."/>
        </authorList>
    </citation>
    <scope>NUCLEOTIDE SEQUENCE</scope>
</reference>
<keyword evidence="3" id="KW-1185">Reference proteome</keyword>
<feature type="non-terminal residue" evidence="1">
    <location>
        <position position="165"/>
    </location>
</feature>
<dbReference type="EMBL" id="CAJOBC010085450">
    <property type="protein sequence ID" value="CAF4331241.1"/>
    <property type="molecule type" value="Genomic_DNA"/>
</dbReference>